<evidence type="ECO:0000313" key="15">
    <source>
        <dbReference type="Proteomes" id="UP000274756"/>
    </source>
</evidence>
<dbReference type="CDD" id="cd04438">
    <property type="entry name" value="DEP_dishevelled"/>
    <property type="match status" value="1"/>
</dbReference>
<feature type="domain" description="PDZ" evidence="10">
    <location>
        <begin position="252"/>
        <end position="320"/>
    </location>
</feature>
<dbReference type="GO" id="GO:0009887">
    <property type="term" value="P:animal organ morphogenesis"/>
    <property type="evidence" value="ECO:0007669"/>
    <property type="project" value="UniProtKB-ARBA"/>
</dbReference>
<feature type="compositionally biased region" description="Polar residues" evidence="9">
    <location>
        <begin position="706"/>
        <end position="720"/>
    </location>
</feature>
<dbReference type="Pfam" id="PF00610">
    <property type="entry name" value="DEP"/>
    <property type="match status" value="1"/>
</dbReference>
<evidence type="ECO:0000256" key="4">
    <source>
        <dbReference type="ARBA" id="ARBA00022473"/>
    </source>
</evidence>
<dbReference type="STRING" id="318479.A0A0N4UKH1"/>
<dbReference type="Proteomes" id="UP000038040">
    <property type="component" value="Unplaced"/>
</dbReference>
<dbReference type="SMART" id="SM00021">
    <property type="entry name" value="DAX"/>
    <property type="match status" value="1"/>
</dbReference>
<evidence type="ECO:0000256" key="5">
    <source>
        <dbReference type="ARBA" id="ARBA00022490"/>
    </source>
</evidence>
<dbReference type="AlphaFoldDB" id="A0A0N4UKH1"/>
<dbReference type="InterPro" id="IPR000591">
    <property type="entry name" value="DEP_dom"/>
</dbReference>
<dbReference type="Pfam" id="PF00595">
    <property type="entry name" value="PDZ"/>
    <property type="match status" value="1"/>
</dbReference>
<dbReference type="InterPro" id="IPR038207">
    <property type="entry name" value="DIX_dom_sf"/>
</dbReference>
<evidence type="ECO:0000313" key="14">
    <source>
        <dbReference type="Proteomes" id="UP000038040"/>
    </source>
</evidence>
<dbReference type="GO" id="GO:0048730">
    <property type="term" value="P:epidermis morphogenesis"/>
    <property type="evidence" value="ECO:0007669"/>
    <property type="project" value="UniProtKB-ARBA"/>
</dbReference>
<dbReference type="GO" id="GO:0035591">
    <property type="term" value="F:signaling adaptor activity"/>
    <property type="evidence" value="ECO:0007669"/>
    <property type="project" value="UniProtKB-ARBA"/>
</dbReference>
<dbReference type="InterPro" id="IPR001158">
    <property type="entry name" value="DIX"/>
</dbReference>
<dbReference type="InterPro" id="IPR036034">
    <property type="entry name" value="PDZ_sf"/>
</dbReference>
<dbReference type="WBParaSite" id="DME_0000821201-mRNA-1">
    <property type="protein sequence ID" value="DME_0000821201-mRNA-1"/>
    <property type="gene ID" value="DME_0000821201"/>
</dbReference>
<evidence type="ECO:0000259" key="10">
    <source>
        <dbReference type="PROSITE" id="PS50106"/>
    </source>
</evidence>
<dbReference type="Pfam" id="PF00778">
    <property type="entry name" value="DIX"/>
    <property type="match status" value="1"/>
</dbReference>
<organism evidence="14 16">
    <name type="scientific">Dracunculus medinensis</name>
    <name type="common">Guinea worm</name>
    <dbReference type="NCBI Taxonomy" id="318479"/>
    <lineage>
        <taxon>Eukaryota</taxon>
        <taxon>Metazoa</taxon>
        <taxon>Ecdysozoa</taxon>
        <taxon>Nematoda</taxon>
        <taxon>Chromadorea</taxon>
        <taxon>Rhabditida</taxon>
        <taxon>Spirurina</taxon>
        <taxon>Dracunculoidea</taxon>
        <taxon>Dracunculidae</taxon>
        <taxon>Dracunculus</taxon>
    </lineage>
</organism>
<evidence type="ECO:0000256" key="8">
    <source>
        <dbReference type="PROSITE-ProRule" id="PRU00069"/>
    </source>
</evidence>
<keyword evidence="15" id="KW-1185">Reference proteome</keyword>
<evidence type="ECO:0000259" key="11">
    <source>
        <dbReference type="PROSITE" id="PS50186"/>
    </source>
</evidence>
<evidence type="ECO:0000256" key="9">
    <source>
        <dbReference type="SAM" id="MobiDB-lite"/>
    </source>
</evidence>
<reference evidence="16" key="1">
    <citation type="submission" date="2016-04" db="UniProtKB">
        <authorList>
            <consortium name="WormBaseParasite"/>
        </authorList>
    </citation>
    <scope>IDENTIFICATION</scope>
</reference>
<comment type="similarity">
    <text evidence="3">Belongs to the DSH family.</text>
</comment>
<dbReference type="EMBL" id="UYYG01000053">
    <property type="protein sequence ID" value="VDN52315.1"/>
    <property type="molecule type" value="Genomic_DNA"/>
</dbReference>
<dbReference type="InterPro" id="IPR001478">
    <property type="entry name" value="PDZ"/>
</dbReference>
<dbReference type="InterPro" id="IPR036388">
    <property type="entry name" value="WH-like_DNA-bd_sf"/>
</dbReference>
<dbReference type="GO" id="GO:0048699">
    <property type="term" value="P:generation of neurons"/>
    <property type="evidence" value="ECO:0007669"/>
    <property type="project" value="UniProtKB-ARBA"/>
</dbReference>
<evidence type="ECO:0000256" key="3">
    <source>
        <dbReference type="ARBA" id="ARBA00008735"/>
    </source>
</evidence>
<gene>
    <name evidence="13" type="ORF">DME_LOCUS2288</name>
</gene>
<dbReference type="PROSITE" id="PS50841">
    <property type="entry name" value="DIX"/>
    <property type="match status" value="1"/>
</dbReference>
<dbReference type="GO" id="GO:0048598">
    <property type="term" value="P:embryonic morphogenesis"/>
    <property type="evidence" value="ECO:0007669"/>
    <property type="project" value="UniProtKB-ARBA"/>
</dbReference>
<dbReference type="PANTHER" id="PTHR10878:SF24">
    <property type="entry name" value="SEGMENT POLARITY PROTEIN DISHEVELLED HOMOLOG MIG-5"/>
    <property type="match status" value="1"/>
</dbReference>
<dbReference type="GO" id="GO:0035556">
    <property type="term" value="P:intracellular signal transduction"/>
    <property type="evidence" value="ECO:0007669"/>
    <property type="project" value="InterPro"/>
</dbReference>
<dbReference type="GO" id="GO:0048468">
    <property type="term" value="P:cell development"/>
    <property type="evidence" value="ECO:0007669"/>
    <property type="project" value="UniProtKB-ARBA"/>
</dbReference>
<dbReference type="GO" id="GO:0000132">
    <property type="term" value="P:establishment of mitotic spindle orientation"/>
    <property type="evidence" value="ECO:0007669"/>
    <property type="project" value="UniProtKB-ARBA"/>
</dbReference>
<dbReference type="GO" id="GO:0016020">
    <property type="term" value="C:membrane"/>
    <property type="evidence" value="ECO:0007669"/>
    <property type="project" value="UniProtKB-SubCell"/>
</dbReference>
<evidence type="ECO:0000256" key="1">
    <source>
        <dbReference type="ARBA" id="ARBA00004370"/>
    </source>
</evidence>
<comment type="subcellular location">
    <subcellularLocation>
        <location evidence="2">Cytoplasm</location>
    </subcellularLocation>
    <subcellularLocation>
        <location evidence="1">Membrane</location>
    </subcellularLocation>
</comment>
<evidence type="ECO:0000259" key="12">
    <source>
        <dbReference type="PROSITE" id="PS50841"/>
    </source>
</evidence>
<dbReference type="InterPro" id="IPR029071">
    <property type="entry name" value="Ubiquitin-like_domsf"/>
</dbReference>
<dbReference type="GO" id="GO:0005829">
    <property type="term" value="C:cytosol"/>
    <property type="evidence" value="ECO:0007669"/>
    <property type="project" value="TreeGrafter"/>
</dbReference>
<dbReference type="InterPro" id="IPR036390">
    <property type="entry name" value="WH_DNA-bd_sf"/>
</dbReference>
<dbReference type="Gene3D" id="1.10.10.10">
    <property type="entry name" value="Winged helix-like DNA-binding domain superfamily/Winged helix DNA-binding domain"/>
    <property type="match status" value="1"/>
</dbReference>
<feature type="domain" description="DIX" evidence="12">
    <location>
        <begin position="6"/>
        <end position="88"/>
    </location>
</feature>
<keyword evidence="5" id="KW-0963">Cytoplasm</keyword>
<dbReference type="GO" id="GO:0005109">
    <property type="term" value="F:frizzled binding"/>
    <property type="evidence" value="ECO:0007669"/>
    <property type="project" value="TreeGrafter"/>
</dbReference>
<dbReference type="SUPFAM" id="SSF46785">
    <property type="entry name" value="Winged helix' DNA-binding domain"/>
    <property type="match status" value="1"/>
</dbReference>
<dbReference type="SUPFAM" id="SSF54236">
    <property type="entry name" value="Ubiquitin-like"/>
    <property type="match status" value="1"/>
</dbReference>
<dbReference type="GO" id="GO:0060070">
    <property type="term" value="P:canonical Wnt signaling pathway"/>
    <property type="evidence" value="ECO:0007669"/>
    <property type="project" value="TreeGrafter"/>
</dbReference>
<dbReference type="InterPro" id="IPR015506">
    <property type="entry name" value="Dsh/Dvl-rel"/>
</dbReference>
<keyword evidence="7" id="KW-0472">Membrane</keyword>
<keyword evidence="4" id="KW-0217">Developmental protein</keyword>
<keyword evidence="6 8" id="KW-0879">Wnt signaling pathway</keyword>
<dbReference type="SMART" id="SM00228">
    <property type="entry name" value="PDZ"/>
    <property type="match status" value="1"/>
</dbReference>
<evidence type="ECO:0000256" key="2">
    <source>
        <dbReference type="ARBA" id="ARBA00004496"/>
    </source>
</evidence>
<evidence type="ECO:0000313" key="13">
    <source>
        <dbReference type="EMBL" id="VDN52315.1"/>
    </source>
</evidence>
<dbReference type="SMART" id="SM00049">
    <property type="entry name" value="DEP"/>
    <property type="match status" value="1"/>
</dbReference>
<dbReference type="PROSITE" id="PS50106">
    <property type="entry name" value="PDZ"/>
    <property type="match status" value="1"/>
</dbReference>
<dbReference type="GO" id="GO:0048646">
    <property type="term" value="P:anatomical structure formation involved in morphogenesis"/>
    <property type="evidence" value="ECO:0007669"/>
    <property type="project" value="UniProtKB-ARBA"/>
</dbReference>
<dbReference type="GO" id="GO:0003002">
    <property type="term" value="P:regionalization"/>
    <property type="evidence" value="ECO:0007669"/>
    <property type="project" value="UniProtKB-ARBA"/>
</dbReference>
<dbReference type="GO" id="GO:0016477">
    <property type="term" value="P:cell migration"/>
    <property type="evidence" value="ECO:0007669"/>
    <property type="project" value="UniProtKB-ARBA"/>
</dbReference>
<dbReference type="Gene3D" id="2.40.240.130">
    <property type="match status" value="1"/>
</dbReference>
<name>A0A0N4UKH1_DRAME</name>
<dbReference type="CDD" id="cd06717">
    <property type="entry name" value="PDZ_Dishevelled-like"/>
    <property type="match status" value="1"/>
</dbReference>
<evidence type="ECO:0000256" key="6">
    <source>
        <dbReference type="ARBA" id="ARBA00022687"/>
    </source>
</evidence>
<dbReference type="FunFam" id="1.10.10.10:FF:000400">
    <property type="entry name" value="DiSHevelled related"/>
    <property type="match status" value="1"/>
</dbReference>
<dbReference type="Proteomes" id="UP000274756">
    <property type="component" value="Unassembled WGS sequence"/>
</dbReference>
<feature type="region of interest" description="Disordered" evidence="9">
    <location>
        <begin position="698"/>
        <end position="724"/>
    </location>
</feature>
<dbReference type="PANTHER" id="PTHR10878">
    <property type="entry name" value="SEGMENT POLARITY PROTEIN DISHEVELLED"/>
    <property type="match status" value="1"/>
</dbReference>
<dbReference type="Gene3D" id="2.30.42.10">
    <property type="match status" value="1"/>
</dbReference>
<evidence type="ECO:0000256" key="7">
    <source>
        <dbReference type="ARBA" id="ARBA00023136"/>
    </source>
</evidence>
<dbReference type="GO" id="GO:0005938">
    <property type="term" value="C:cell cortex"/>
    <property type="evidence" value="ECO:0007669"/>
    <property type="project" value="UniProtKB-ARBA"/>
</dbReference>
<accession>A0A0N4UKH1</accession>
<protein>
    <submittedName>
        <fullName evidence="16">Segment polarity protein dishevelled-like protein DVL-3</fullName>
    </submittedName>
</protein>
<dbReference type="FunFam" id="2.30.42.10:FF:000203">
    <property type="entry name" value="DiSHevelled related"/>
    <property type="match status" value="1"/>
</dbReference>
<evidence type="ECO:0000313" key="16">
    <source>
        <dbReference type="WBParaSite" id="DME_0000821201-mRNA-1"/>
    </source>
</evidence>
<dbReference type="OrthoDB" id="10031689at2759"/>
<proteinExistence type="inferred from homology"/>
<reference evidence="13 15" key="2">
    <citation type="submission" date="2018-11" db="EMBL/GenBank/DDBJ databases">
        <authorList>
            <consortium name="Pathogen Informatics"/>
        </authorList>
    </citation>
    <scope>NUCLEOTIDE SEQUENCE [LARGE SCALE GENOMIC DNA]</scope>
</reference>
<dbReference type="PROSITE" id="PS50186">
    <property type="entry name" value="DEP"/>
    <property type="match status" value="1"/>
</dbReference>
<feature type="domain" description="DEP" evidence="11">
    <location>
        <begin position="468"/>
        <end position="542"/>
    </location>
</feature>
<dbReference type="SUPFAM" id="SSF50156">
    <property type="entry name" value="PDZ domain-like"/>
    <property type="match status" value="1"/>
</dbReference>
<sequence>MVLSSTTESTKVYYYLDDNTPYLSVIPVSDQLITLGDFKKVFAKKGYKYFCKQLDETIGCEVKVEICDDATKLEKSANGLIELVLMSIDANHAFAGTLPRIGNMKAQREFQTTSCSSRDYMMKKRRSLYDLSSEKTVGNDSSMNHFHAYISKSTENSVTASSLSTVISKRAGERLADHYTSNSEDRIDSRFSVNSGACSSSYGAVKQNVLHHKAYRRRKPRKQRYRRTYVPSTISSVSESSITSLSLPRIDVVTLPMKSGTFLGISVLSHDGGIFVSDIIKGGAVALDGRIEVGDQIIQVNRSSFENLTDLQAVQLLRQAAASKKPITLYLAKRPCNTDSRHDVFSGLASETMPIDVSLWVECTKQSNVKPVRPFAVDETVSTKDDEVFPLGNETETDVEGAYIERRNGISLKNKDIAPQDVQANLLNAEDVDRRRENEENEDFAEQLIDSLNVSMDPSIILKQMTRIDSGLQIKNRKWLKIPVPMSFIGCDLVDWLIDHVEGIKDRKSARIYASKLLSEGYIRHVVNKLTFTEKCYYIFDVASSLDVLMTKYDTMMVGGIGKLQREESILSTKIGVQTGSNCKTGPEATTEITYVGSPTSQIPRFGLRNSNNLGNFTYTKKNITLDEPWPLSALSNGSSFKRKDCDSFMVNDYASVIAPDIIASTMPSSVGEIPYLKRPYAVSSVLTNPRLIDDDIRGMQPPNTPNSVIDQSNRGSAASETEFEVIDDEGRNIACATSD</sequence>